<dbReference type="STRING" id="1448321.A0A317UUG7"/>
<organism evidence="2 3">
    <name type="scientific">Aspergillus heteromorphus CBS 117.55</name>
    <dbReference type="NCBI Taxonomy" id="1448321"/>
    <lineage>
        <taxon>Eukaryota</taxon>
        <taxon>Fungi</taxon>
        <taxon>Dikarya</taxon>
        <taxon>Ascomycota</taxon>
        <taxon>Pezizomycotina</taxon>
        <taxon>Eurotiomycetes</taxon>
        <taxon>Eurotiomycetidae</taxon>
        <taxon>Eurotiales</taxon>
        <taxon>Aspergillaceae</taxon>
        <taxon>Aspergillus</taxon>
        <taxon>Aspergillus subgen. Circumdati</taxon>
    </lineage>
</organism>
<comment type="caution">
    <text evidence="2">The sequence shown here is derived from an EMBL/GenBank/DDBJ whole genome shotgun (WGS) entry which is preliminary data.</text>
</comment>
<name>A0A317UUG7_9EURO</name>
<dbReference type="OrthoDB" id="21470at2759"/>
<dbReference type="Proteomes" id="UP000247233">
    <property type="component" value="Unassembled WGS sequence"/>
</dbReference>
<proteinExistence type="predicted"/>
<dbReference type="VEuPathDB" id="FungiDB:BO70DRAFT_188886"/>
<gene>
    <name evidence="2" type="ORF">BO70DRAFT_188886</name>
</gene>
<accession>A0A317UUG7</accession>
<sequence>MQQEARNTEGRGIWRTGVSLRHRTVQFVCAQDSRLDQEIEPPSPNVTEDICTEKAAKEKPCHPTDISLPGYQGEFNDLVAKAARVVNPDSVTSSLQTSTDSSEDEIVFRGRRKDQDWKLLSTSSRVQQSIIGNNSTPFGGIQRGDLQSPPAKPGNEFFSISDDAFDPTPDREDVTYFPLNLKKQKKEGRRTMDENDALADYIANIDEEYLMPNSHSHSVETLGHDIQASDPAMPIASLNSMSSASMKLLISHDDQSPPQRNDRSTIQEGHGNRNVGVSGCK</sequence>
<keyword evidence="3" id="KW-1185">Reference proteome</keyword>
<evidence type="ECO:0000313" key="3">
    <source>
        <dbReference type="Proteomes" id="UP000247233"/>
    </source>
</evidence>
<protein>
    <submittedName>
        <fullName evidence="2">Uncharacterized protein</fullName>
    </submittedName>
</protein>
<reference evidence="2 3" key="1">
    <citation type="submission" date="2016-12" db="EMBL/GenBank/DDBJ databases">
        <title>The genomes of Aspergillus section Nigri reveals drivers in fungal speciation.</title>
        <authorList>
            <consortium name="DOE Joint Genome Institute"/>
            <person name="Vesth T.C."/>
            <person name="Nybo J."/>
            <person name="Theobald S."/>
            <person name="Brandl J."/>
            <person name="Frisvad J.C."/>
            <person name="Nielsen K.F."/>
            <person name="Lyhne E.K."/>
            <person name="Kogle M.E."/>
            <person name="Kuo A."/>
            <person name="Riley R."/>
            <person name="Clum A."/>
            <person name="Nolan M."/>
            <person name="Lipzen A."/>
            <person name="Salamov A."/>
            <person name="Henrissat B."/>
            <person name="Wiebenga A."/>
            <person name="De Vries R.P."/>
            <person name="Grigoriev I.V."/>
            <person name="Mortensen U.H."/>
            <person name="Andersen M.R."/>
            <person name="Baker S.E."/>
        </authorList>
    </citation>
    <scope>NUCLEOTIDE SEQUENCE [LARGE SCALE GENOMIC DNA]</scope>
    <source>
        <strain evidence="2 3">CBS 117.55</strain>
    </source>
</reference>
<dbReference type="GeneID" id="37060730"/>
<dbReference type="EMBL" id="MSFL01000054">
    <property type="protein sequence ID" value="PWY65026.1"/>
    <property type="molecule type" value="Genomic_DNA"/>
</dbReference>
<dbReference type="RefSeq" id="XP_025394396.1">
    <property type="nucleotide sequence ID" value="XM_025538493.1"/>
</dbReference>
<evidence type="ECO:0000256" key="1">
    <source>
        <dbReference type="SAM" id="MobiDB-lite"/>
    </source>
</evidence>
<feature type="region of interest" description="Disordered" evidence="1">
    <location>
        <begin position="246"/>
        <end position="281"/>
    </location>
</feature>
<feature type="compositionally biased region" description="Basic and acidic residues" evidence="1">
    <location>
        <begin position="250"/>
        <end position="265"/>
    </location>
</feature>
<dbReference type="AlphaFoldDB" id="A0A317UUG7"/>
<evidence type="ECO:0000313" key="2">
    <source>
        <dbReference type="EMBL" id="PWY65026.1"/>
    </source>
</evidence>